<sequence length="151" mass="15363">MKFSVAAILALTTTVAALPPLGGAGAGQQVGNSKNQFNLPKELNTQQAAEKCGDNAQLTCCNKQVRSGDFTEVEDGLLAGLLSNILGNGQGSEGLGLLDECTNIPVAPVIPIVTPQEQCKQPIACCQNTKGSADSSLIGLGLPCIALGSLL</sequence>
<keyword evidence="4" id="KW-1185">Reference proteome</keyword>
<dbReference type="GO" id="GO:0009277">
    <property type="term" value="C:fungal-type cell wall"/>
    <property type="evidence" value="ECO:0007669"/>
    <property type="project" value="InterPro"/>
</dbReference>
<keyword evidence="1 2" id="KW-1015">Disulfide bond</keyword>
<dbReference type="InterPro" id="IPR001338">
    <property type="entry name" value="Class_I_Hydrophobin"/>
</dbReference>
<evidence type="ECO:0000313" key="3">
    <source>
        <dbReference type="EMBL" id="KAE8374250.1"/>
    </source>
</evidence>
<feature type="signal peptide" evidence="2">
    <location>
        <begin position="1"/>
        <end position="17"/>
    </location>
</feature>
<proteinExistence type="inferred from homology"/>
<keyword evidence="2" id="KW-0964">Secreted</keyword>
<name>A0A5N7AZH9_9EURO</name>
<comment type="subcellular location">
    <subcellularLocation>
        <location evidence="2">Secreted</location>
        <location evidence="2">Cell wall</location>
    </subcellularLocation>
</comment>
<dbReference type="Pfam" id="PF01185">
    <property type="entry name" value="Hydrophobin"/>
    <property type="match status" value="1"/>
</dbReference>
<protein>
    <recommendedName>
        <fullName evidence="2">Hydrophobin</fullName>
    </recommendedName>
</protein>
<dbReference type="Proteomes" id="UP000326198">
    <property type="component" value="Unassembled WGS sequence"/>
</dbReference>
<dbReference type="AlphaFoldDB" id="A0A5N7AZH9"/>
<dbReference type="SMART" id="SM00075">
    <property type="entry name" value="HYDRO"/>
    <property type="match status" value="1"/>
</dbReference>
<evidence type="ECO:0000313" key="4">
    <source>
        <dbReference type="Proteomes" id="UP000326198"/>
    </source>
</evidence>
<evidence type="ECO:0000256" key="2">
    <source>
        <dbReference type="RuleBase" id="RU365009"/>
    </source>
</evidence>
<feature type="chain" id="PRO_5025095378" description="Hydrophobin" evidence="2">
    <location>
        <begin position="18"/>
        <end position="151"/>
    </location>
</feature>
<dbReference type="GO" id="GO:0005199">
    <property type="term" value="F:structural constituent of cell wall"/>
    <property type="evidence" value="ECO:0007669"/>
    <property type="project" value="InterPro"/>
</dbReference>
<evidence type="ECO:0000256" key="1">
    <source>
        <dbReference type="ARBA" id="ARBA00023157"/>
    </source>
</evidence>
<reference evidence="3 4" key="1">
    <citation type="submission" date="2019-04" db="EMBL/GenBank/DDBJ databases">
        <title>Friends and foes A comparative genomics studyof 23 Aspergillus species from section Flavi.</title>
        <authorList>
            <consortium name="DOE Joint Genome Institute"/>
            <person name="Kjaerbolling I."/>
            <person name="Vesth T."/>
            <person name="Frisvad J.C."/>
            <person name="Nybo J.L."/>
            <person name="Theobald S."/>
            <person name="Kildgaard S."/>
            <person name="Isbrandt T."/>
            <person name="Kuo A."/>
            <person name="Sato A."/>
            <person name="Lyhne E.K."/>
            <person name="Kogle M.E."/>
            <person name="Wiebenga A."/>
            <person name="Kun R.S."/>
            <person name="Lubbers R.J."/>
            <person name="Makela M.R."/>
            <person name="Barry K."/>
            <person name="Chovatia M."/>
            <person name="Clum A."/>
            <person name="Daum C."/>
            <person name="Haridas S."/>
            <person name="He G."/>
            <person name="LaButti K."/>
            <person name="Lipzen A."/>
            <person name="Mondo S."/>
            <person name="Riley R."/>
            <person name="Salamov A."/>
            <person name="Simmons B.A."/>
            <person name="Magnuson J.K."/>
            <person name="Henrissat B."/>
            <person name="Mortensen U.H."/>
            <person name="Larsen T.O."/>
            <person name="Devries R.P."/>
            <person name="Grigoriev I.V."/>
            <person name="Machida M."/>
            <person name="Baker S.E."/>
            <person name="Andersen M.R."/>
        </authorList>
    </citation>
    <scope>NUCLEOTIDE SEQUENCE [LARGE SCALE GENOMIC DNA]</scope>
    <source>
        <strain evidence="3 4">IBT 29228</strain>
    </source>
</reference>
<organism evidence="3 4">
    <name type="scientific">Aspergillus bertholletiae</name>
    <dbReference type="NCBI Taxonomy" id="1226010"/>
    <lineage>
        <taxon>Eukaryota</taxon>
        <taxon>Fungi</taxon>
        <taxon>Dikarya</taxon>
        <taxon>Ascomycota</taxon>
        <taxon>Pezizomycotina</taxon>
        <taxon>Eurotiomycetes</taxon>
        <taxon>Eurotiomycetidae</taxon>
        <taxon>Eurotiales</taxon>
        <taxon>Aspergillaceae</taxon>
        <taxon>Aspergillus</taxon>
        <taxon>Aspergillus subgen. Circumdati</taxon>
    </lineage>
</organism>
<gene>
    <name evidence="3" type="ORF">BDV26DRAFT_284452</name>
</gene>
<accession>A0A5N7AZH9</accession>
<comment type="similarity">
    <text evidence="2">Belongs to the fungal hydrophobin family.</text>
</comment>
<dbReference type="EMBL" id="ML736290">
    <property type="protein sequence ID" value="KAE8374250.1"/>
    <property type="molecule type" value="Genomic_DNA"/>
</dbReference>
<keyword evidence="2" id="KW-0732">Signal</keyword>
<keyword evidence="2" id="KW-0134">Cell wall</keyword>
<dbReference type="OrthoDB" id="4225815at2759"/>